<evidence type="ECO:0000313" key="2">
    <source>
        <dbReference type="EMBL" id="CAE7641893.1"/>
    </source>
</evidence>
<dbReference type="OrthoDB" id="409811at2759"/>
<sequence>VAFCLFFGLHFGMNLALRVGNFQLFAMSGWLVSLPRGALDFMEARLARSCPSAARVLSPRAAAKPRMQNTFHGCLQVLGFGIMLATLSEGCRYRAEKCPMLHAAQRVPKLDKLLGKLSLHQRWSMFSPDAPFKSLRVELFGILDGPKCRGDLDGYWQHCPVVELWSEKGYPSFTPSRLNLPHWSNISMPAPKRMDFATNRWRKLVEDVDHSFGLGGYSCLQWRASASPVKLLGVWLVRARSQSPEGQETFVGAFRHWCEADAKPLMKSLPRPSWVS</sequence>
<dbReference type="EMBL" id="CAJNIZ010042875">
    <property type="protein sequence ID" value="CAE7641893.1"/>
    <property type="molecule type" value="Genomic_DNA"/>
</dbReference>
<evidence type="ECO:0000313" key="3">
    <source>
        <dbReference type="Proteomes" id="UP000649617"/>
    </source>
</evidence>
<gene>
    <name evidence="2" type="ORF">SPIL2461_LOCUS17007</name>
</gene>
<feature type="signal peptide" evidence="1">
    <location>
        <begin position="1"/>
        <end position="16"/>
    </location>
</feature>
<dbReference type="Proteomes" id="UP000649617">
    <property type="component" value="Unassembled WGS sequence"/>
</dbReference>
<proteinExistence type="predicted"/>
<feature type="non-terminal residue" evidence="2">
    <location>
        <position position="1"/>
    </location>
</feature>
<feature type="chain" id="PRO_5032267838" evidence="1">
    <location>
        <begin position="17"/>
        <end position="276"/>
    </location>
</feature>
<keyword evidence="3" id="KW-1185">Reference proteome</keyword>
<dbReference type="AlphaFoldDB" id="A0A812VW91"/>
<evidence type="ECO:0000256" key="1">
    <source>
        <dbReference type="SAM" id="SignalP"/>
    </source>
</evidence>
<protein>
    <submittedName>
        <fullName evidence="2">Uncharacterized protein</fullName>
    </submittedName>
</protein>
<keyword evidence="1" id="KW-0732">Signal</keyword>
<comment type="caution">
    <text evidence="2">The sequence shown here is derived from an EMBL/GenBank/DDBJ whole genome shotgun (WGS) entry which is preliminary data.</text>
</comment>
<name>A0A812VW91_SYMPI</name>
<organism evidence="2 3">
    <name type="scientific">Symbiodinium pilosum</name>
    <name type="common">Dinoflagellate</name>
    <dbReference type="NCBI Taxonomy" id="2952"/>
    <lineage>
        <taxon>Eukaryota</taxon>
        <taxon>Sar</taxon>
        <taxon>Alveolata</taxon>
        <taxon>Dinophyceae</taxon>
        <taxon>Suessiales</taxon>
        <taxon>Symbiodiniaceae</taxon>
        <taxon>Symbiodinium</taxon>
    </lineage>
</organism>
<accession>A0A812VW91</accession>
<reference evidence="2" key="1">
    <citation type="submission" date="2021-02" db="EMBL/GenBank/DDBJ databases">
        <authorList>
            <person name="Dougan E. K."/>
            <person name="Rhodes N."/>
            <person name="Thang M."/>
            <person name="Chan C."/>
        </authorList>
    </citation>
    <scope>NUCLEOTIDE SEQUENCE</scope>
</reference>